<dbReference type="PANTHER" id="PTHR38537">
    <property type="entry name" value="JITTERBUG, ISOFORM N"/>
    <property type="match status" value="1"/>
</dbReference>
<proteinExistence type="predicted"/>
<organism evidence="4 5">
    <name type="scientific">Ceratopteris richardii</name>
    <name type="common">Triangle waterfern</name>
    <dbReference type="NCBI Taxonomy" id="49495"/>
    <lineage>
        <taxon>Eukaryota</taxon>
        <taxon>Viridiplantae</taxon>
        <taxon>Streptophyta</taxon>
        <taxon>Embryophyta</taxon>
        <taxon>Tracheophyta</taxon>
        <taxon>Polypodiopsida</taxon>
        <taxon>Polypodiidae</taxon>
        <taxon>Polypodiales</taxon>
        <taxon>Pteridineae</taxon>
        <taxon>Pteridaceae</taxon>
        <taxon>Parkerioideae</taxon>
        <taxon>Ceratopteris</taxon>
    </lineage>
</organism>
<dbReference type="SUPFAM" id="SSF81296">
    <property type="entry name" value="E set domains"/>
    <property type="match status" value="3"/>
</dbReference>
<dbReference type="OrthoDB" id="5334309at2759"/>
<feature type="domain" description="GEX2 N-terminal Ig-like" evidence="3">
    <location>
        <begin position="85"/>
        <end position="186"/>
    </location>
</feature>
<gene>
    <name evidence="4" type="ORF">KP509_01G014500</name>
</gene>
<evidence type="ECO:0000313" key="5">
    <source>
        <dbReference type="Proteomes" id="UP000825935"/>
    </source>
</evidence>
<dbReference type="GO" id="GO:0051015">
    <property type="term" value="F:actin filament binding"/>
    <property type="evidence" value="ECO:0007669"/>
    <property type="project" value="InterPro"/>
</dbReference>
<evidence type="ECO:0000313" key="4">
    <source>
        <dbReference type="EMBL" id="KAH7445561.1"/>
    </source>
</evidence>
<dbReference type="GO" id="GO:0030036">
    <property type="term" value="P:actin cytoskeleton organization"/>
    <property type="evidence" value="ECO:0007669"/>
    <property type="project" value="InterPro"/>
</dbReference>
<dbReference type="AlphaFoldDB" id="A0A8T2VAP0"/>
<protein>
    <recommendedName>
        <fullName evidence="3">GEX2 N-terminal Ig-like domain-containing protein</fullName>
    </recommendedName>
</protein>
<feature type="domain" description="GEX2 N-terminal Ig-like" evidence="3">
    <location>
        <begin position="2"/>
        <end position="77"/>
    </location>
</feature>
<sequence length="751" mass="81352">MIDAYDNIIKSYSGKFQLTCYITDITGMIIPSYIQQAYDGNSTYQLLSFSTSIAGDLVLHVEEDNESVIGSPFTFYVDPGTISPSACQGLWPSNFSLFRNADTATFHVLYMDSYNNTILNVSVAVNISANIKAETGSGNASILNIDLNGGPGYGTIDFVSFSSGNFFLEVMVNDVEISESPFAFQISSGVIDASNCFGEWTSANSTFEAGIYPSFEIVQKDEFNNTLIDSIFDNQIFDFDVSSVTDEGSPYELANLTFLISPDDGLGTVQFLATDCGNFSLHVTYNGTEIKGSPFRYVVVPGPISVEQCIGFWDNEIGVYGAADMISLLLLLEDAYGNNITATASALAKFTLQTKSVAGVDYSINMVSTPQNNSVYGVITFTNRKAGEYLLYISINSSSVEGSPFSYIIEPGVLSPAHCQVVWLNKSTSINAGSQGSVEVLFVDAYNNSVSSYINVTMFFTRDGNSFDDVSLSSRRQQGLQHIDFIITLSGNYLFHLVDGASSDINGSPVGFSIIPASVLPSNCKGVWVDDKNTFQSGESGSLKVFLMDAYNNLVSASSDAASNLAFSAFTTCLGSTKKSDVSIGRSFDSSMIYFVLNFNPSKAGHCVLYVLINQIQMGGSPFPFTYVTGQVYVPYCIGYWANGTNVFERDGQGILNVMLKDEINTTLSSTANVTFSKLLVVDLIGRATKMIPKLTVSEPGLATVMFKILPTFNSSSKGSFFLRIGDTSAEIQGSPFLFTVLQGIAWRSFH</sequence>
<dbReference type="Proteomes" id="UP000825935">
    <property type="component" value="Chromosome 1"/>
</dbReference>
<evidence type="ECO:0000259" key="3">
    <source>
        <dbReference type="Pfam" id="PF23616"/>
    </source>
</evidence>
<feature type="domain" description="GEX2 N-terminal Ig-like" evidence="3">
    <location>
        <begin position="308"/>
        <end position="408"/>
    </location>
</feature>
<accession>A0A8T2VAP0</accession>
<reference evidence="4" key="1">
    <citation type="submission" date="2021-08" db="EMBL/GenBank/DDBJ databases">
        <title>WGS assembly of Ceratopteris richardii.</title>
        <authorList>
            <person name="Marchant D.B."/>
            <person name="Chen G."/>
            <person name="Jenkins J."/>
            <person name="Shu S."/>
            <person name="Leebens-Mack J."/>
            <person name="Grimwood J."/>
            <person name="Schmutz J."/>
            <person name="Soltis P."/>
            <person name="Soltis D."/>
            <person name="Chen Z.-H."/>
        </authorList>
    </citation>
    <scope>NUCLEOTIDE SEQUENCE</scope>
    <source>
        <strain evidence="4">Whitten #5841</strain>
        <tissue evidence="4">Leaf</tissue>
    </source>
</reference>
<dbReference type="OMA" id="FTAGETH"/>
<dbReference type="InterPro" id="IPR056434">
    <property type="entry name" value="Ig_GEX2_N"/>
</dbReference>
<keyword evidence="1" id="KW-0677">Repeat</keyword>
<feature type="repeat" description="Filamin" evidence="2">
    <location>
        <begin position="1"/>
        <end position="77"/>
    </location>
</feature>
<dbReference type="PANTHER" id="PTHR38537:SF8">
    <property type="entry name" value="FILAMIN-A"/>
    <property type="match status" value="1"/>
</dbReference>
<evidence type="ECO:0000256" key="1">
    <source>
        <dbReference type="ARBA" id="ARBA00022737"/>
    </source>
</evidence>
<dbReference type="PROSITE" id="PS50194">
    <property type="entry name" value="FILAMIN_REPEAT"/>
    <property type="match status" value="3"/>
</dbReference>
<keyword evidence="5" id="KW-1185">Reference proteome</keyword>
<dbReference type="Pfam" id="PF23616">
    <property type="entry name" value="Ig_GEX2_N"/>
    <property type="match status" value="7"/>
</dbReference>
<name>A0A8T2VAP0_CERRI</name>
<dbReference type="InterPro" id="IPR017868">
    <property type="entry name" value="Filamin/ABP280_repeat-like"/>
</dbReference>
<feature type="domain" description="GEX2 N-terminal Ig-like" evidence="3">
    <location>
        <begin position="522"/>
        <end position="626"/>
    </location>
</feature>
<dbReference type="InterPro" id="IPR044801">
    <property type="entry name" value="Filamin"/>
</dbReference>
<feature type="repeat" description="Filamin" evidence="2">
    <location>
        <begin position="379"/>
        <end position="409"/>
    </location>
</feature>
<dbReference type="InterPro" id="IPR013783">
    <property type="entry name" value="Ig-like_fold"/>
</dbReference>
<feature type="domain" description="GEX2 N-terminal Ig-like" evidence="3">
    <location>
        <begin position="635"/>
        <end position="741"/>
    </location>
</feature>
<feature type="domain" description="GEX2 N-terminal Ig-like" evidence="3">
    <location>
        <begin position="194"/>
        <end position="299"/>
    </location>
</feature>
<feature type="domain" description="GEX2 N-terminal Ig-like" evidence="3">
    <location>
        <begin position="418"/>
        <end position="513"/>
    </location>
</feature>
<dbReference type="Gene3D" id="2.60.40.10">
    <property type="entry name" value="Immunoglobulins"/>
    <property type="match status" value="3"/>
</dbReference>
<dbReference type="InterPro" id="IPR014756">
    <property type="entry name" value="Ig_E-set"/>
</dbReference>
<evidence type="ECO:0000256" key="2">
    <source>
        <dbReference type="PROSITE-ProRule" id="PRU00087"/>
    </source>
</evidence>
<feature type="repeat" description="Filamin" evidence="2">
    <location>
        <begin position="263"/>
        <end position="299"/>
    </location>
</feature>
<comment type="caution">
    <text evidence="4">The sequence shown here is derived from an EMBL/GenBank/DDBJ whole genome shotgun (WGS) entry which is preliminary data.</text>
</comment>
<dbReference type="EMBL" id="CM035406">
    <property type="protein sequence ID" value="KAH7445561.1"/>
    <property type="molecule type" value="Genomic_DNA"/>
</dbReference>